<keyword evidence="2" id="KW-0675">Receptor</keyword>
<name>A0A392MZQ2_9FABA</name>
<dbReference type="InterPro" id="IPR026960">
    <property type="entry name" value="RVT-Znf"/>
</dbReference>
<keyword evidence="2" id="KW-0418">Kinase</keyword>
<organism evidence="2 3">
    <name type="scientific">Trifolium medium</name>
    <dbReference type="NCBI Taxonomy" id="97028"/>
    <lineage>
        <taxon>Eukaryota</taxon>
        <taxon>Viridiplantae</taxon>
        <taxon>Streptophyta</taxon>
        <taxon>Embryophyta</taxon>
        <taxon>Tracheophyta</taxon>
        <taxon>Spermatophyta</taxon>
        <taxon>Magnoliopsida</taxon>
        <taxon>eudicotyledons</taxon>
        <taxon>Gunneridae</taxon>
        <taxon>Pentapetalae</taxon>
        <taxon>rosids</taxon>
        <taxon>fabids</taxon>
        <taxon>Fabales</taxon>
        <taxon>Fabaceae</taxon>
        <taxon>Papilionoideae</taxon>
        <taxon>50 kb inversion clade</taxon>
        <taxon>NPAAA clade</taxon>
        <taxon>Hologalegina</taxon>
        <taxon>IRL clade</taxon>
        <taxon>Trifolieae</taxon>
        <taxon>Trifolium</taxon>
    </lineage>
</organism>
<dbReference type="Pfam" id="PF13966">
    <property type="entry name" value="zf-RVT"/>
    <property type="match status" value="1"/>
</dbReference>
<evidence type="ECO:0000313" key="2">
    <source>
        <dbReference type="EMBL" id="MCH93007.1"/>
    </source>
</evidence>
<dbReference type="EMBL" id="LXQA010023963">
    <property type="protein sequence ID" value="MCH93007.1"/>
    <property type="molecule type" value="Genomic_DNA"/>
</dbReference>
<accession>A0A392MZQ2</accession>
<keyword evidence="2" id="KW-0808">Transferase</keyword>
<dbReference type="GO" id="GO:0016301">
    <property type="term" value="F:kinase activity"/>
    <property type="evidence" value="ECO:0007669"/>
    <property type="project" value="UniProtKB-KW"/>
</dbReference>
<keyword evidence="3" id="KW-1185">Reference proteome</keyword>
<dbReference type="AlphaFoldDB" id="A0A392MZQ2"/>
<feature type="domain" description="Reverse transcriptase zinc-binding" evidence="1">
    <location>
        <begin position="45"/>
        <end position="132"/>
    </location>
</feature>
<proteinExistence type="predicted"/>
<evidence type="ECO:0000313" key="3">
    <source>
        <dbReference type="Proteomes" id="UP000265520"/>
    </source>
</evidence>
<evidence type="ECO:0000259" key="1">
    <source>
        <dbReference type="Pfam" id="PF13966"/>
    </source>
</evidence>
<dbReference type="Proteomes" id="UP000265520">
    <property type="component" value="Unassembled WGS sequence"/>
</dbReference>
<feature type="non-terminal residue" evidence="2">
    <location>
        <position position="1"/>
    </location>
</feature>
<comment type="caution">
    <text evidence="2">The sequence shown here is derived from an EMBL/GenBank/DDBJ whole genome shotgun (WGS) entry which is preliminary data.</text>
</comment>
<protein>
    <submittedName>
        <fullName evidence="2">Receptor-like kinase</fullName>
    </submittedName>
</protein>
<reference evidence="2 3" key="1">
    <citation type="journal article" date="2018" name="Front. Plant Sci.">
        <title>Red Clover (Trifolium pratense) and Zigzag Clover (T. medium) - A Picture of Genomic Similarities and Differences.</title>
        <authorList>
            <person name="Dluhosova J."/>
            <person name="Istvanek J."/>
            <person name="Nedelnik J."/>
            <person name="Repkova J."/>
        </authorList>
    </citation>
    <scope>NUCLEOTIDE SEQUENCE [LARGE SCALE GENOMIC DNA]</scope>
    <source>
        <strain evidence="3">cv. 10/8</strain>
        <tissue evidence="2">Leaf</tissue>
    </source>
</reference>
<sequence length="160" mass="18393">VVRWRWRRRLFQWKEKLLDVCNGLVLGAADLGGGEDRWKWGKSEYSVKEAYLYLSEDDDETVDWVKDVWNLLVPLKISVLVRRLIQNRLPTKDKLCERGVHLKSSVYCVGGCGRLESSTHVFFNCLVLSVCWSEALKWLGVSAAFVEGGLEHLHLFKGLV</sequence>